<accession>A0A183LVH5</accession>
<reference evidence="1 2" key="1">
    <citation type="submission" date="2018-11" db="EMBL/GenBank/DDBJ databases">
        <authorList>
            <consortium name="Pathogen Informatics"/>
        </authorList>
    </citation>
    <scope>NUCLEOTIDE SEQUENCE [LARGE SCALE GENOMIC DNA]</scope>
    <source>
        <strain evidence="1 2">Zambia</strain>
    </source>
</reference>
<dbReference type="AlphaFoldDB" id="A0A183LVH5"/>
<keyword evidence="2" id="KW-1185">Reference proteome</keyword>
<protein>
    <submittedName>
        <fullName evidence="1">Uncharacterized protein</fullName>
    </submittedName>
</protein>
<dbReference type="Proteomes" id="UP000277204">
    <property type="component" value="Unassembled WGS sequence"/>
</dbReference>
<evidence type="ECO:0000313" key="1">
    <source>
        <dbReference type="EMBL" id="VDO78139.1"/>
    </source>
</evidence>
<sequence>MVVGGSRQETLDRVSCYLALVSKVYLWIRNSTITIGLQGISETTTRLLKTFGIGVAHKPTKSLQSILCKPKDEITKENKSDIIYKINCANSEKHYIGQSGRPLHLRLHEHQLAVERHDISSLISIHVDNCGNSFHWKNVEILDRGNSKSTRKFLEAWHSDQSTINKHIEINPIYQPIRKTMHKYRNKNQNNGRRPKQRSKQ</sequence>
<name>A0A183LVH5_9TREM</name>
<dbReference type="InterPro" id="IPR035901">
    <property type="entry name" value="GIY-YIG_endonuc_sf"/>
</dbReference>
<organism evidence="1 2">
    <name type="scientific">Schistosoma margrebowiei</name>
    <dbReference type="NCBI Taxonomy" id="48269"/>
    <lineage>
        <taxon>Eukaryota</taxon>
        <taxon>Metazoa</taxon>
        <taxon>Spiralia</taxon>
        <taxon>Lophotrochozoa</taxon>
        <taxon>Platyhelminthes</taxon>
        <taxon>Trematoda</taxon>
        <taxon>Digenea</taxon>
        <taxon>Strigeidida</taxon>
        <taxon>Schistosomatoidea</taxon>
        <taxon>Schistosomatidae</taxon>
        <taxon>Schistosoma</taxon>
    </lineage>
</organism>
<gene>
    <name evidence="1" type="ORF">SMRZ_LOCUS7800</name>
</gene>
<proteinExistence type="predicted"/>
<dbReference type="Gene3D" id="3.40.1440.10">
    <property type="entry name" value="GIY-YIG endonuclease"/>
    <property type="match status" value="1"/>
</dbReference>
<dbReference type="EMBL" id="UZAI01003228">
    <property type="protein sequence ID" value="VDO78139.1"/>
    <property type="molecule type" value="Genomic_DNA"/>
</dbReference>
<evidence type="ECO:0000313" key="2">
    <source>
        <dbReference type="Proteomes" id="UP000277204"/>
    </source>
</evidence>
<dbReference type="CDD" id="cd10442">
    <property type="entry name" value="GIY-YIG_PLEs"/>
    <property type="match status" value="1"/>
</dbReference>